<dbReference type="Proteomes" id="UP000027604">
    <property type="component" value="Chromosome I"/>
</dbReference>
<gene>
    <name evidence="2" type="ORF">GJA_352</name>
</gene>
<dbReference type="RefSeq" id="WP_051780138.1">
    <property type="nucleotide sequence ID" value="NZ_BCTH01000023.1"/>
</dbReference>
<dbReference type="GO" id="GO:0016747">
    <property type="term" value="F:acyltransferase activity, transferring groups other than amino-acyl groups"/>
    <property type="evidence" value="ECO:0007669"/>
    <property type="project" value="InterPro"/>
</dbReference>
<dbReference type="Gene3D" id="3.40.630.30">
    <property type="match status" value="1"/>
</dbReference>
<dbReference type="KEGG" id="jag:GJA_352"/>
<dbReference type="STRING" id="1349767.GJA_352"/>
<dbReference type="CDD" id="cd04301">
    <property type="entry name" value="NAT_SF"/>
    <property type="match status" value="1"/>
</dbReference>
<dbReference type="AlphaFoldDB" id="W0V107"/>
<reference evidence="2 3" key="1">
    <citation type="journal article" date="2015" name="Genome Announc.">
        <title>Genome Sequence of Mushroom Soft-Rot Pathogen Janthinobacterium agaricidamnosum.</title>
        <authorList>
            <person name="Graupner K."/>
            <person name="Lackner G."/>
            <person name="Hertweck C."/>
        </authorList>
    </citation>
    <scope>NUCLEOTIDE SEQUENCE [LARGE SCALE GENOMIC DNA]</scope>
    <source>
        <strain evidence="3">NBRC 102515 / DSM 9628</strain>
    </source>
</reference>
<proteinExistence type="predicted"/>
<organism evidence="2 3">
    <name type="scientific">Janthinobacterium agaricidamnosum NBRC 102515 = DSM 9628</name>
    <dbReference type="NCBI Taxonomy" id="1349767"/>
    <lineage>
        <taxon>Bacteria</taxon>
        <taxon>Pseudomonadati</taxon>
        <taxon>Pseudomonadota</taxon>
        <taxon>Betaproteobacteria</taxon>
        <taxon>Burkholderiales</taxon>
        <taxon>Oxalobacteraceae</taxon>
        <taxon>Janthinobacterium</taxon>
    </lineage>
</organism>
<accession>W0V107</accession>
<protein>
    <submittedName>
        <fullName evidence="2">Acetyltransferase family protein</fullName>
    </submittedName>
</protein>
<feature type="domain" description="N-acetyltransferase" evidence="1">
    <location>
        <begin position="43"/>
        <end position="192"/>
    </location>
</feature>
<name>W0V107_9BURK</name>
<keyword evidence="2" id="KW-0808">Transferase</keyword>
<dbReference type="HOGENOM" id="CLU_1388600_0_0_4"/>
<dbReference type="eggNOG" id="COG0456">
    <property type="taxonomic scope" value="Bacteria"/>
</dbReference>
<dbReference type="InterPro" id="IPR000182">
    <property type="entry name" value="GNAT_dom"/>
</dbReference>
<dbReference type="PATRIC" id="fig|1349767.4.peg.2064"/>
<keyword evidence="3" id="KW-1185">Reference proteome</keyword>
<sequence length="196" mass="22544">MSSDTAIFKPGRSLADEHKNHIASLLFSTSYLEYCSFGNKLNLPLRQLQRRQNVDPYLDQLTGLFDGAHRFSGFFTAATLAEFGNVGSVSHYRDEMKPMDDAYDAFIAAHARDGDFFVASLAVAEHCRGQGWFNIMLKEIERRAREKNSQRIVLTVWENSDALQVYLKKGFRSSGIFDYAYPLFFDRLHLLEYDEF</sequence>
<dbReference type="SUPFAM" id="SSF55729">
    <property type="entry name" value="Acyl-CoA N-acyltransferases (Nat)"/>
    <property type="match status" value="1"/>
</dbReference>
<evidence type="ECO:0000313" key="3">
    <source>
        <dbReference type="Proteomes" id="UP000027604"/>
    </source>
</evidence>
<dbReference type="InterPro" id="IPR016181">
    <property type="entry name" value="Acyl_CoA_acyltransferase"/>
</dbReference>
<dbReference type="EMBL" id="HG322949">
    <property type="protein sequence ID" value="CDG81013.1"/>
    <property type="molecule type" value="Genomic_DNA"/>
</dbReference>
<evidence type="ECO:0000313" key="2">
    <source>
        <dbReference type="EMBL" id="CDG81013.1"/>
    </source>
</evidence>
<dbReference type="Pfam" id="PF00583">
    <property type="entry name" value="Acetyltransf_1"/>
    <property type="match status" value="1"/>
</dbReference>
<evidence type="ECO:0000259" key="1">
    <source>
        <dbReference type="PROSITE" id="PS51186"/>
    </source>
</evidence>
<dbReference type="PROSITE" id="PS51186">
    <property type="entry name" value="GNAT"/>
    <property type="match status" value="1"/>
</dbReference>